<name>A0A7J0CE22_9ACTN</name>
<dbReference type="Proteomes" id="UP000530403">
    <property type="component" value="Unassembled WGS sequence"/>
</dbReference>
<evidence type="ECO:0000313" key="4">
    <source>
        <dbReference type="Proteomes" id="UP000498980"/>
    </source>
</evidence>
<dbReference type="Proteomes" id="UP000498980">
    <property type="component" value="Unassembled WGS sequence"/>
</dbReference>
<reference evidence="2 4" key="1">
    <citation type="submission" date="2020-05" db="EMBL/GenBank/DDBJ databases">
        <title>Whole genome shotgun sequence of Streptomyces fulvorobeus NBRC 15897.</title>
        <authorList>
            <person name="Komaki H."/>
            <person name="Tamura T."/>
        </authorList>
    </citation>
    <scope>NUCLEOTIDE SEQUENCE [LARGE SCALE GENOMIC DNA]</scope>
    <source>
        <strain evidence="2 4">NBRC 15897</strain>
    </source>
</reference>
<evidence type="ECO:0000256" key="1">
    <source>
        <dbReference type="SAM" id="MobiDB-lite"/>
    </source>
</evidence>
<evidence type="ECO:0000313" key="5">
    <source>
        <dbReference type="Proteomes" id="UP000530403"/>
    </source>
</evidence>
<sequence length="71" mass="7838">MTKLRAKRIGTGYYEVPTPHGTYRVENTPAPKGSGYGSGPNWLIIRPGEEQADESKPTKREAMEYIAALLS</sequence>
<dbReference type="EMBL" id="BLWC01000001">
    <property type="protein sequence ID" value="GFN00771.1"/>
    <property type="molecule type" value="Genomic_DNA"/>
</dbReference>
<dbReference type="RefSeq" id="WP_173316992.1">
    <property type="nucleotide sequence ID" value="NZ_BAAAUE010000022.1"/>
</dbReference>
<proteinExistence type="predicted"/>
<protein>
    <submittedName>
        <fullName evidence="2">Uncharacterized protein</fullName>
    </submittedName>
</protein>
<keyword evidence="4" id="KW-1185">Reference proteome</keyword>
<dbReference type="AlphaFoldDB" id="A0A7J0CE22"/>
<evidence type="ECO:0000313" key="3">
    <source>
        <dbReference type="EMBL" id="NYE44255.1"/>
    </source>
</evidence>
<evidence type="ECO:0000313" key="2">
    <source>
        <dbReference type="EMBL" id="GFN00771.1"/>
    </source>
</evidence>
<comment type="caution">
    <text evidence="2">The sequence shown here is derived from an EMBL/GenBank/DDBJ whole genome shotgun (WGS) entry which is preliminary data.</text>
</comment>
<organism evidence="2 4">
    <name type="scientific">Streptomyces fulvorobeus</name>
    <dbReference type="NCBI Taxonomy" id="284028"/>
    <lineage>
        <taxon>Bacteria</taxon>
        <taxon>Bacillati</taxon>
        <taxon>Actinomycetota</taxon>
        <taxon>Actinomycetes</taxon>
        <taxon>Kitasatosporales</taxon>
        <taxon>Streptomycetaceae</taxon>
        <taxon>Streptomyces</taxon>
    </lineage>
</organism>
<reference evidence="3 5" key="2">
    <citation type="submission" date="2020-07" db="EMBL/GenBank/DDBJ databases">
        <title>Sequencing the genomes of 1000 actinobacteria strains.</title>
        <authorList>
            <person name="Klenk H.-P."/>
        </authorList>
    </citation>
    <scope>NUCLEOTIDE SEQUENCE [LARGE SCALE GENOMIC DNA]</scope>
    <source>
        <strain evidence="3 5">DSM 41455</strain>
    </source>
</reference>
<dbReference type="EMBL" id="JACCCF010000001">
    <property type="protein sequence ID" value="NYE44255.1"/>
    <property type="molecule type" value="Genomic_DNA"/>
</dbReference>
<gene>
    <name evidence="3" type="ORF">HEB29_005266</name>
    <name evidence="2" type="ORF">Sfulv_55810</name>
</gene>
<accession>A0A7J0CE22</accession>
<feature type="region of interest" description="Disordered" evidence="1">
    <location>
        <begin position="16"/>
        <end position="41"/>
    </location>
</feature>